<keyword evidence="10" id="KW-1185">Reference proteome</keyword>
<evidence type="ECO:0000256" key="6">
    <source>
        <dbReference type="SAM" id="MobiDB-lite"/>
    </source>
</evidence>
<dbReference type="Proteomes" id="UP000469558">
    <property type="component" value="Unassembled WGS sequence"/>
</dbReference>
<keyword evidence="3 7" id="KW-1133">Transmembrane helix</keyword>
<dbReference type="InterPro" id="IPR052337">
    <property type="entry name" value="SAT4-like"/>
</dbReference>
<dbReference type="GO" id="GO:0016020">
    <property type="term" value="C:membrane"/>
    <property type="evidence" value="ECO:0007669"/>
    <property type="project" value="UniProtKB-SubCell"/>
</dbReference>
<evidence type="ECO:0000256" key="5">
    <source>
        <dbReference type="ARBA" id="ARBA00038359"/>
    </source>
</evidence>
<organism evidence="9 10">
    <name type="scientific">Lachnellula suecica</name>
    <dbReference type="NCBI Taxonomy" id="602035"/>
    <lineage>
        <taxon>Eukaryota</taxon>
        <taxon>Fungi</taxon>
        <taxon>Dikarya</taxon>
        <taxon>Ascomycota</taxon>
        <taxon>Pezizomycotina</taxon>
        <taxon>Leotiomycetes</taxon>
        <taxon>Helotiales</taxon>
        <taxon>Lachnaceae</taxon>
        <taxon>Lachnellula</taxon>
    </lineage>
</organism>
<accession>A0A8T9C2F2</accession>
<evidence type="ECO:0000256" key="4">
    <source>
        <dbReference type="ARBA" id="ARBA00023136"/>
    </source>
</evidence>
<evidence type="ECO:0000313" key="10">
    <source>
        <dbReference type="Proteomes" id="UP000469558"/>
    </source>
</evidence>
<evidence type="ECO:0000256" key="7">
    <source>
        <dbReference type="SAM" id="Phobius"/>
    </source>
</evidence>
<comment type="subcellular location">
    <subcellularLocation>
        <location evidence="1">Membrane</location>
        <topology evidence="1">Multi-pass membrane protein</topology>
    </subcellularLocation>
</comment>
<comment type="caution">
    <text evidence="9">The sequence shown here is derived from an EMBL/GenBank/DDBJ whole genome shotgun (WGS) entry which is preliminary data.</text>
</comment>
<protein>
    <recommendedName>
        <fullName evidence="8">Rhodopsin domain-containing protein</fullName>
    </recommendedName>
</protein>
<gene>
    <name evidence="9" type="ORF">LSUE1_G009358</name>
</gene>
<evidence type="ECO:0000313" key="9">
    <source>
        <dbReference type="EMBL" id="TVY68664.1"/>
    </source>
</evidence>
<reference evidence="9 10" key="1">
    <citation type="submission" date="2018-05" db="EMBL/GenBank/DDBJ databases">
        <title>Genome sequencing and assembly of the regulated plant pathogen Lachnellula willkommii and related sister species for the development of diagnostic species identification markers.</title>
        <authorList>
            <person name="Giroux E."/>
            <person name="Bilodeau G."/>
        </authorList>
    </citation>
    <scope>NUCLEOTIDE SEQUENCE [LARGE SCALE GENOMIC DNA]</scope>
    <source>
        <strain evidence="9 10">CBS 268.59</strain>
    </source>
</reference>
<feature type="transmembrane region" description="Helical" evidence="7">
    <location>
        <begin position="93"/>
        <end position="118"/>
    </location>
</feature>
<feature type="transmembrane region" description="Helical" evidence="7">
    <location>
        <begin position="13"/>
        <end position="30"/>
    </location>
</feature>
<dbReference type="OrthoDB" id="5273647at2759"/>
<proteinExistence type="inferred from homology"/>
<evidence type="ECO:0000256" key="3">
    <source>
        <dbReference type="ARBA" id="ARBA00022989"/>
    </source>
</evidence>
<sequence length="375" mass="41275">MVYDLSVPMARDPLIAITTSTVIAIITVVLRHLDRRMRRRKFGLEDGFMLGAIVLLVASVGLFYTCVIVSGVGRHTAQLVNPNLAGAKQLEKFLLVYNTLCSSNLAFLKISIVCFYIRIFGDSKKFRIQAYVLIAILVFWLFGGLLQSVILCKPFAYNWDFTIPGGHCGNRELAYISMAGANVATDFLTTALPVCQVIHLKLPIKKKIAVVSMFSLGIFITIISILRIQSIRTINLEDFTYDTAISILWLSLESCLGMIAANLPMTRTFFVTVAPSIFGSSIPRTQSGTFYYPPSIGTRSWRGRNSDNVADIEAGEGFSSLQKARTDRGGSIHGLNSMASNRSDEDSVVGASASLTSEVREHSSYSGGTEHQWDR</sequence>
<feature type="region of interest" description="Disordered" evidence="6">
    <location>
        <begin position="323"/>
        <end position="375"/>
    </location>
</feature>
<name>A0A8T9C2F2_9HELO</name>
<feature type="transmembrane region" description="Helical" evidence="7">
    <location>
        <begin position="50"/>
        <end position="73"/>
    </location>
</feature>
<feature type="domain" description="Rhodopsin" evidence="8">
    <location>
        <begin position="30"/>
        <end position="270"/>
    </location>
</feature>
<feature type="transmembrane region" description="Helical" evidence="7">
    <location>
        <begin position="130"/>
        <end position="150"/>
    </location>
</feature>
<comment type="similarity">
    <text evidence="5">Belongs to the SAT4 family.</text>
</comment>
<dbReference type="AlphaFoldDB" id="A0A8T9C2F2"/>
<feature type="transmembrane region" description="Helical" evidence="7">
    <location>
        <begin position="208"/>
        <end position="226"/>
    </location>
</feature>
<dbReference type="PANTHER" id="PTHR33048:SF161">
    <property type="entry name" value="INTEGRAL MEMBRANE PROTEIN"/>
    <property type="match status" value="1"/>
</dbReference>
<evidence type="ECO:0000256" key="2">
    <source>
        <dbReference type="ARBA" id="ARBA00022692"/>
    </source>
</evidence>
<keyword evidence="2 7" id="KW-0812">Transmembrane</keyword>
<dbReference type="EMBL" id="QGMK01001485">
    <property type="protein sequence ID" value="TVY68664.1"/>
    <property type="molecule type" value="Genomic_DNA"/>
</dbReference>
<evidence type="ECO:0000259" key="8">
    <source>
        <dbReference type="Pfam" id="PF20684"/>
    </source>
</evidence>
<dbReference type="PANTHER" id="PTHR33048">
    <property type="entry name" value="PTH11-LIKE INTEGRAL MEMBRANE PROTEIN (AFU_ORTHOLOGUE AFUA_5G11245)"/>
    <property type="match status" value="1"/>
</dbReference>
<evidence type="ECO:0000256" key="1">
    <source>
        <dbReference type="ARBA" id="ARBA00004141"/>
    </source>
</evidence>
<dbReference type="InterPro" id="IPR049326">
    <property type="entry name" value="Rhodopsin_dom_fungi"/>
</dbReference>
<keyword evidence="4 7" id="KW-0472">Membrane</keyword>
<dbReference type="Pfam" id="PF20684">
    <property type="entry name" value="Fung_rhodopsin"/>
    <property type="match status" value="1"/>
</dbReference>